<accession>A0ACA9N309</accession>
<name>A0ACA9N309_9GLOM</name>
<dbReference type="Proteomes" id="UP000789920">
    <property type="component" value="Unassembled WGS sequence"/>
</dbReference>
<reference evidence="1" key="1">
    <citation type="submission" date="2021-06" db="EMBL/GenBank/DDBJ databases">
        <authorList>
            <person name="Kallberg Y."/>
            <person name="Tangrot J."/>
            <person name="Rosling A."/>
        </authorList>
    </citation>
    <scope>NUCLEOTIDE SEQUENCE</scope>
    <source>
        <strain evidence="1">MA461A</strain>
    </source>
</reference>
<evidence type="ECO:0000313" key="2">
    <source>
        <dbReference type="Proteomes" id="UP000789920"/>
    </source>
</evidence>
<protein>
    <submittedName>
        <fullName evidence="1">8153_t:CDS:1</fullName>
    </submittedName>
</protein>
<comment type="caution">
    <text evidence="1">The sequence shown here is derived from an EMBL/GenBank/DDBJ whole genome shotgun (WGS) entry which is preliminary data.</text>
</comment>
<proteinExistence type="predicted"/>
<feature type="non-terminal residue" evidence="1">
    <location>
        <position position="1"/>
    </location>
</feature>
<gene>
    <name evidence="1" type="ORF">RPERSI_LOCUS7126</name>
</gene>
<keyword evidence="2" id="KW-1185">Reference proteome</keyword>
<sequence>PQTVIDVASSVNATSFGTPYAGEIFRESIKNSIVVTTAVTGRQLKRNLDSLNGGKPQLSKTWDSFKQMLADYREMKKEGGKTYLDFRYCNGYAHDTVAWSTLLKHLVMNFDKFSFVEICAYVGPMALFKIIKANKSGETISRRLALPDKKQDVKILDLLNSTDSFCSVNKLRYFSVFTDEYFETLNYELSIDAKALSLQNVMTFVRRRAGGVSLISRELLALRHLRSRDFHSFALTVYLQAKLVNEHSLSVDNNFGPGCGKSYIIRKLATKFDLVYAPFTKLMPDYKNLKDDFVESYDLHFATIHRGLESTCCSTIFIEFTSLPFEYIKMVIAVNKADVFIVGTLNKVKNPQDTVMLLNKNFDYEMEATSQVEKSIYILGPKDKDKMPDHLKDKKLRHTCMSDNLTVVALSRHTETLVIKHDGSMVALGWLNKYKILEPVDDQHKKIHEQKHVNNVISRIFEIKTNE</sequence>
<organism evidence="1 2">
    <name type="scientific">Racocetra persica</name>
    <dbReference type="NCBI Taxonomy" id="160502"/>
    <lineage>
        <taxon>Eukaryota</taxon>
        <taxon>Fungi</taxon>
        <taxon>Fungi incertae sedis</taxon>
        <taxon>Mucoromycota</taxon>
        <taxon>Glomeromycotina</taxon>
        <taxon>Glomeromycetes</taxon>
        <taxon>Diversisporales</taxon>
        <taxon>Gigasporaceae</taxon>
        <taxon>Racocetra</taxon>
    </lineage>
</organism>
<feature type="non-terminal residue" evidence="1">
    <location>
        <position position="467"/>
    </location>
</feature>
<evidence type="ECO:0000313" key="1">
    <source>
        <dbReference type="EMBL" id="CAG8631409.1"/>
    </source>
</evidence>
<dbReference type="EMBL" id="CAJVQC010011799">
    <property type="protein sequence ID" value="CAG8631409.1"/>
    <property type="molecule type" value="Genomic_DNA"/>
</dbReference>